<accession>A0A5Q6PIW7</accession>
<protein>
    <submittedName>
        <fullName evidence="1">Uncharacterized protein</fullName>
    </submittedName>
</protein>
<sequence>MAVSIFIGKCKSSGEEVLISNALRGMKCNCVCLNCGGDLVANKGKIKAHHFSHKGNSDRNCGESTLHKVAKHILFSKKDLSLYTLAKNLHHNLESPKPCKKTLENVKLNLNSFKIEDRQQGIISDASCLAEFNGASFPINFEIVYSNKIDKRKYRKIKNRDITTIEINLNEIQKKLTEFSNHGLNLIIDSVLNEFNYKIIHISKDVISLYLKFNSNDKLTYLFSCYEKLLNLKSESNFNITNIGVINYLKSYSVSNDRFENLIYSEFNSEDLRLNCFDLNEHGLFIDNVVVDLLYSDNPFNEKGKLFYFNEDGVYSNYDQYIKRSAIKDSIQIESYDDKISNLTQSLTGVSVFKKRDIENLRSESMKISDKELKNKINNYLDKISGFYISRIEVSGLCPRFKDFNVEIKNSKTDDKYSYTFNYKSYCDGSAFYLDPDKVLEYNNDSNIQDLIVWHQFSLSKIKERINRRIEEDTNAFSRGYIGNNQNKPSENLKYNRDLSNILNDFINRTNSIYHSKPLAFPKNHTDGFYRIRNKHNSTYNVIFRTIPDYAKEYIREFSEIYSSDNCKFLSIELGELDHTIKFLVNGKKREYPLSIINDAYNEANLPESKDIQFCVFKKDLYTKGFEQSLKVTLTEKVRKICEKMELEAATKKSQV</sequence>
<gene>
    <name evidence="1" type="ORF">F0M16_10985</name>
</gene>
<evidence type="ECO:0000313" key="1">
    <source>
        <dbReference type="EMBL" id="KAA1254784.1"/>
    </source>
</evidence>
<reference evidence="1 2" key="1">
    <citation type="submission" date="2019-09" db="EMBL/GenBank/DDBJ databases">
        <authorList>
            <person name="Kritzky A."/>
            <person name="Schelkanova E.Y."/>
            <person name="Alkhova Z.V."/>
            <person name="Smirnova N.I."/>
        </authorList>
    </citation>
    <scope>NUCLEOTIDE SEQUENCE [LARGE SCALE GENOMIC DNA]</scope>
    <source>
        <strain evidence="1 2">M1526</strain>
    </source>
</reference>
<dbReference type="Proteomes" id="UP000323225">
    <property type="component" value="Unassembled WGS sequence"/>
</dbReference>
<dbReference type="EMBL" id="VUAA01000010">
    <property type="protein sequence ID" value="KAA1254784.1"/>
    <property type="molecule type" value="Genomic_DNA"/>
</dbReference>
<organism evidence="1 2">
    <name type="scientific">Vibrio cholerae</name>
    <dbReference type="NCBI Taxonomy" id="666"/>
    <lineage>
        <taxon>Bacteria</taxon>
        <taxon>Pseudomonadati</taxon>
        <taxon>Pseudomonadota</taxon>
        <taxon>Gammaproteobacteria</taxon>
        <taxon>Vibrionales</taxon>
        <taxon>Vibrionaceae</taxon>
        <taxon>Vibrio</taxon>
    </lineage>
</organism>
<name>A0A5Q6PIW7_VIBCL</name>
<dbReference type="AlphaFoldDB" id="A0A5Q6PIW7"/>
<proteinExistence type="predicted"/>
<comment type="caution">
    <text evidence="1">The sequence shown here is derived from an EMBL/GenBank/DDBJ whole genome shotgun (WGS) entry which is preliminary data.</text>
</comment>
<evidence type="ECO:0000313" key="2">
    <source>
        <dbReference type="Proteomes" id="UP000323225"/>
    </source>
</evidence>